<gene>
    <name evidence="11" type="primary">rpoE</name>
    <name evidence="11" type="ORF">Atai01_35280</name>
</gene>
<evidence type="ECO:0000256" key="4">
    <source>
        <dbReference type="ARBA" id="ARBA00023082"/>
    </source>
</evidence>
<dbReference type="PROSITE" id="PS01063">
    <property type="entry name" value="SIGMA70_ECF"/>
    <property type="match status" value="1"/>
</dbReference>
<sequence length="328" mass="36341">MNSFTDDLRPLDKQAFGARVEPHRRELHVHCYRLLGSFEEAEDLVQEAFLRAWRRRETYEGRASVRAWLYRIATNACLDALDKRPRRPSASGEVAWLQPYPDELLEQLPDRREGPEDVALAKETVELAFIAAIQHLAPLPRAVLVLRDVLGCSAKQTARLLETTVASVNSALQRARAGLRENLPEDREAWQHAADPNAAERELLARYVECSERADAEGLAALLHEDVRFSMPPTPGVWTGRSTVVQSWIDGGFGSEAFGSMRCVVTRANTQPAVAGYVRKPGDAAYAPLAIDLLRVQDGVVTEIVTFDAAMFEHFDLPATLSAAAGTK</sequence>
<keyword evidence="4 7" id="KW-0731">Sigma factor</keyword>
<evidence type="ECO:0000313" key="12">
    <source>
        <dbReference type="Proteomes" id="UP001165136"/>
    </source>
</evidence>
<dbReference type="InterPro" id="IPR000838">
    <property type="entry name" value="RNA_pol_sigma70_ECF_CS"/>
</dbReference>
<accession>A0A9W6VHA6</accession>
<dbReference type="RefSeq" id="WP_285487560.1">
    <property type="nucleotide sequence ID" value="NZ_BSTI01000007.1"/>
</dbReference>
<evidence type="ECO:0000256" key="1">
    <source>
        <dbReference type="ARBA" id="ARBA00010641"/>
    </source>
</evidence>
<comment type="caution">
    <text evidence="11">The sequence shown here is derived from an EMBL/GenBank/DDBJ whole genome shotgun (WGS) entry which is preliminary data.</text>
</comment>
<evidence type="ECO:0000313" key="11">
    <source>
        <dbReference type="EMBL" id="GLY66909.1"/>
    </source>
</evidence>
<keyword evidence="12" id="KW-1185">Reference proteome</keyword>
<dbReference type="InterPro" id="IPR013325">
    <property type="entry name" value="RNA_pol_sigma_r2"/>
</dbReference>
<dbReference type="InterPro" id="IPR036388">
    <property type="entry name" value="WH-like_DNA-bd_sf"/>
</dbReference>
<dbReference type="GO" id="GO:0006950">
    <property type="term" value="P:response to stress"/>
    <property type="evidence" value="ECO:0007669"/>
    <property type="project" value="UniProtKB-ARBA"/>
</dbReference>
<evidence type="ECO:0000259" key="10">
    <source>
        <dbReference type="Pfam" id="PF12680"/>
    </source>
</evidence>
<dbReference type="GO" id="GO:0006352">
    <property type="term" value="P:DNA-templated transcription initiation"/>
    <property type="evidence" value="ECO:0007669"/>
    <property type="project" value="InterPro"/>
</dbReference>
<dbReference type="PANTHER" id="PTHR43133">
    <property type="entry name" value="RNA POLYMERASE ECF-TYPE SIGMA FACTO"/>
    <property type="match status" value="1"/>
</dbReference>
<comment type="subunit">
    <text evidence="2">Interacts transiently with the RNA polymerase catalytic core formed by RpoA, RpoB, RpoC and RpoZ (2 alpha, 1 beta, 1 beta' and 1 omega subunit) to form the RNA polymerase holoenzyme that can initiate transcription.</text>
</comment>
<feature type="domain" description="RNA polymerase sigma-70 region 2" evidence="8">
    <location>
        <begin position="20"/>
        <end position="85"/>
    </location>
</feature>
<dbReference type="InterPro" id="IPR014284">
    <property type="entry name" value="RNA_pol_sigma-70_dom"/>
</dbReference>
<protein>
    <recommendedName>
        <fullName evidence="7">RNA polymerase sigma factor</fullName>
    </recommendedName>
</protein>
<dbReference type="SUPFAM" id="SSF88659">
    <property type="entry name" value="Sigma3 and sigma4 domains of RNA polymerase sigma factors"/>
    <property type="match status" value="1"/>
</dbReference>
<evidence type="ECO:0000256" key="3">
    <source>
        <dbReference type="ARBA" id="ARBA00023015"/>
    </source>
</evidence>
<dbReference type="Pfam" id="PF12680">
    <property type="entry name" value="SnoaL_2"/>
    <property type="match status" value="1"/>
</dbReference>
<organism evidence="11 12">
    <name type="scientific">Amycolatopsis taiwanensis</name>
    <dbReference type="NCBI Taxonomy" id="342230"/>
    <lineage>
        <taxon>Bacteria</taxon>
        <taxon>Bacillati</taxon>
        <taxon>Actinomycetota</taxon>
        <taxon>Actinomycetes</taxon>
        <taxon>Pseudonocardiales</taxon>
        <taxon>Pseudonocardiaceae</taxon>
        <taxon>Amycolatopsis</taxon>
    </lineage>
</organism>
<dbReference type="PANTHER" id="PTHR43133:SF65">
    <property type="entry name" value="ECF RNA POLYMERASE SIGMA FACTOR SIGG"/>
    <property type="match status" value="1"/>
</dbReference>
<dbReference type="Pfam" id="PF08281">
    <property type="entry name" value="Sigma70_r4_2"/>
    <property type="match status" value="1"/>
</dbReference>
<dbReference type="NCBIfam" id="NF006089">
    <property type="entry name" value="PRK08241.1"/>
    <property type="match status" value="1"/>
</dbReference>
<dbReference type="Gene3D" id="3.10.450.50">
    <property type="match status" value="1"/>
</dbReference>
<evidence type="ECO:0000259" key="8">
    <source>
        <dbReference type="Pfam" id="PF04542"/>
    </source>
</evidence>
<evidence type="ECO:0000259" key="9">
    <source>
        <dbReference type="Pfam" id="PF08281"/>
    </source>
</evidence>
<reference evidence="11" key="1">
    <citation type="submission" date="2023-03" db="EMBL/GenBank/DDBJ databases">
        <title>Amycolatopsis taiwanensis NBRC 103393.</title>
        <authorList>
            <person name="Ichikawa N."/>
            <person name="Sato H."/>
            <person name="Tonouchi N."/>
        </authorList>
    </citation>
    <scope>NUCLEOTIDE SEQUENCE</scope>
    <source>
        <strain evidence="11">NBRC 103393</strain>
    </source>
</reference>
<proteinExistence type="inferred from homology"/>
<dbReference type="InterPro" id="IPR013324">
    <property type="entry name" value="RNA_pol_sigma_r3/r4-like"/>
</dbReference>
<evidence type="ECO:0000256" key="5">
    <source>
        <dbReference type="ARBA" id="ARBA00023125"/>
    </source>
</evidence>
<evidence type="ECO:0000256" key="6">
    <source>
        <dbReference type="ARBA" id="ARBA00023163"/>
    </source>
</evidence>
<dbReference type="Gene3D" id="1.10.1740.10">
    <property type="match status" value="1"/>
</dbReference>
<dbReference type="SUPFAM" id="SSF54427">
    <property type="entry name" value="NTF2-like"/>
    <property type="match status" value="1"/>
</dbReference>
<dbReference type="GO" id="GO:0016987">
    <property type="term" value="F:sigma factor activity"/>
    <property type="evidence" value="ECO:0007669"/>
    <property type="project" value="UniProtKB-KW"/>
</dbReference>
<dbReference type="InterPro" id="IPR037401">
    <property type="entry name" value="SnoaL-like"/>
</dbReference>
<keyword evidence="5 7" id="KW-0238">DNA-binding</keyword>
<dbReference type="NCBIfam" id="TIGR02937">
    <property type="entry name" value="sigma70-ECF"/>
    <property type="match status" value="1"/>
</dbReference>
<dbReference type="AlphaFoldDB" id="A0A9W6VHA6"/>
<keyword evidence="6 7" id="KW-0804">Transcription</keyword>
<dbReference type="InterPro" id="IPR013249">
    <property type="entry name" value="RNA_pol_sigma70_r4_t2"/>
</dbReference>
<name>A0A9W6VHA6_9PSEU</name>
<keyword evidence="3 7" id="KW-0805">Transcription regulation</keyword>
<dbReference type="NCBIfam" id="TIGR02960">
    <property type="entry name" value="SigX5"/>
    <property type="match status" value="1"/>
</dbReference>
<comment type="similarity">
    <text evidence="1 7">Belongs to the sigma-70 factor family. ECF subfamily.</text>
</comment>
<dbReference type="InterPro" id="IPR014305">
    <property type="entry name" value="RNA_pol_sigma-G_actinobac"/>
</dbReference>
<feature type="domain" description="RNA polymerase sigma factor 70 region 4 type 2" evidence="9">
    <location>
        <begin position="128"/>
        <end position="177"/>
    </location>
</feature>
<feature type="domain" description="SnoaL-like" evidence="10">
    <location>
        <begin position="205"/>
        <end position="303"/>
    </location>
</feature>
<dbReference type="InterPro" id="IPR039425">
    <property type="entry name" value="RNA_pol_sigma-70-like"/>
</dbReference>
<dbReference type="EMBL" id="BSTI01000007">
    <property type="protein sequence ID" value="GLY66909.1"/>
    <property type="molecule type" value="Genomic_DNA"/>
</dbReference>
<dbReference type="SUPFAM" id="SSF88946">
    <property type="entry name" value="Sigma2 domain of RNA polymerase sigma factors"/>
    <property type="match status" value="1"/>
</dbReference>
<dbReference type="InterPro" id="IPR007627">
    <property type="entry name" value="RNA_pol_sigma70_r2"/>
</dbReference>
<dbReference type="Gene3D" id="1.10.10.10">
    <property type="entry name" value="Winged helix-like DNA-binding domain superfamily/Winged helix DNA-binding domain"/>
    <property type="match status" value="1"/>
</dbReference>
<dbReference type="InterPro" id="IPR032710">
    <property type="entry name" value="NTF2-like_dom_sf"/>
</dbReference>
<dbReference type="GO" id="GO:0003677">
    <property type="term" value="F:DNA binding"/>
    <property type="evidence" value="ECO:0007669"/>
    <property type="project" value="UniProtKB-KW"/>
</dbReference>
<evidence type="ECO:0000256" key="7">
    <source>
        <dbReference type="RuleBase" id="RU000716"/>
    </source>
</evidence>
<dbReference type="Proteomes" id="UP001165136">
    <property type="component" value="Unassembled WGS sequence"/>
</dbReference>
<dbReference type="Pfam" id="PF04542">
    <property type="entry name" value="Sigma70_r2"/>
    <property type="match status" value="1"/>
</dbReference>
<evidence type="ECO:0000256" key="2">
    <source>
        <dbReference type="ARBA" id="ARBA00011344"/>
    </source>
</evidence>